<organism evidence="3 4">
    <name type="scientific">Monascus purpureus</name>
    <name type="common">Red mold</name>
    <name type="synonym">Monascus anka</name>
    <dbReference type="NCBI Taxonomy" id="5098"/>
    <lineage>
        <taxon>Eukaryota</taxon>
        <taxon>Fungi</taxon>
        <taxon>Dikarya</taxon>
        <taxon>Ascomycota</taxon>
        <taxon>Pezizomycotina</taxon>
        <taxon>Eurotiomycetes</taxon>
        <taxon>Eurotiomycetidae</taxon>
        <taxon>Eurotiales</taxon>
        <taxon>Aspergillaceae</taxon>
        <taxon>Monascus</taxon>
    </lineage>
</organism>
<comment type="caution">
    <text evidence="3">The sequence shown here is derived from an EMBL/GenBank/DDBJ whole genome shotgun (WGS) entry which is preliminary data.</text>
</comment>
<proteinExistence type="predicted"/>
<reference evidence="3 4" key="1">
    <citation type="submission" date="2019-06" db="EMBL/GenBank/DDBJ databases">
        <title>Wine fermentation using esterase from Monascus purpureus.</title>
        <authorList>
            <person name="Geng C."/>
            <person name="Zhang Y."/>
        </authorList>
    </citation>
    <scope>NUCLEOTIDE SEQUENCE [LARGE SCALE GENOMIC DNA]</scope>
    <source>
        <strain evidence="3">HQ1</strain>
    </source>
</reference>
<evidence type="ECO:0000313" key="3">
    <source>
        <dbReference type="EMBL" id="TQB68947.1"/>
    </source>
</evidence>
<dbReference type="GO" id="GO:0006355">
    <property type="term" value="P:regulation of DNA-templated transcription"/>
    <property type="evidence" value="ECO:0007669"/>
    <property type="project" value="TreeGrafter"/>
</dbReference>
<name>A0A507QPM5_MONPU</name>
<dbReference type="InterPro" id="IPR019510">
    <property type="entry name" value="AKAP7-like_phosphoesterase"/>
</dbReference>
<dbReference type="Proteomes" id="UP000319663">
    <property type="component" value="Unassembled WGS sequence"/>
</dbReference>
<dbReference type="Pfam" id="PF10469">
    <property type="entry name" value="AKAP7_NLS"/>
    <property type="match status" value="1"/>
</dbReference>
<dbReference type="GO" id="GO:0005634">
    <property type="term" value="C:nucleus"/>
    <property type="evidence" value="ECO:0007669"/>
    <property type="project" value="TreeGrafter"/>
</dbReference>
<evidence type="ECO:0000256" key="1">
    <source>
        <dbReference type="SAM" id="MobiDB-lite"/>
    </source>
</evidence>
<feature type="compositionally biased region" description="Basic and acidic residues" evidence="1">
    <location>
        <begin position="295"/>
        <end position="306"/>
    </location>
</feature>
<dbReference type="PANTHER" id="PTHR13360">
    <property type="entry name" value="ACTIVATING SIGNAL COINTEGRATOR 1 COMPLEX SUBUNIT 1"/>
    <property type="match status" value="1"/>
</dbReference>
<sequence length="448" mass="50400">MSNRQEGPRNTPQRPKRPPLTHFLCLPLVNLVSLPQLESSLAIFKQAIPFCPRKENESTLKPLRPLIPDSALRPLGTLHLTLGVMSLGTKERLDEAIEFFQGLDLVQMMWEAERIANANRERKKGVQRVRQMGGSIESGNSSREVSGSDDASSKEAHGESESAIVPKPFTISLESLHALPRARNATVLHAVPVDPTLRLYPFCVMLRDKFLEAGFLQGEYRAATQVQSSDNNIHTESSSQIPAATVDLVVDEPNRNTIPIPRKSKPRPLLLHATVVNTIYVKGRRRGNNNNNNKGLRDNGKFDRNSRNSNQYSFDARDILAHYKDYYRDGDRMQPRRTTIALTRETAPTEQLILEGQEQGDEPRTPKDDDTGALEDCEKRKQVEVVAAEEIKYPFLWAKDFPLEKICICEMGAKKVDLSVSPDSPHDGISSRLGEEYRVVSERSLIFQ</sequence>
<dbReference type="PANTHER" id="PTHR13360:SF1">
    <property type="entry name" value="ACTIVATING SIGNAL COINTEGRATOR 1 COMPLEX SUBUNIT 1"/>
    <property type="match status" value="1"/>
</dbReference>
<feature type="region of interest" description="Disordered" evidence="1">
    <location>
        <begin position="121"/>
        <end position="163"/>
    </location>
</feature>
<dbReference type="GO" id="GO:0006307">
    <property type="term" value="P:DNA alkylation repair"/>
    <property type="evidence" value="ECO:0007669"/>
    <property type="project" value="InterPro"/>
</dbReference>
<evidence type="ECO:0000313" key="4">
    <source>
        <dbReference type="Proteomes" id="UP000319663"/>
    </source>
</evidence>
<evidence type="ECO:0000259" key="2">
    <source>
        <dbReference type="Pfam" id="PF10469"/>
    </source>
</evidence>
<accession>A0A507QPM5</accession>
<keyword evidence="4" id="KW-1185">Reference proteome</keyword>
<feature type="compositionally biased region" description="Basic and acidic residues" evidence="1">
    <location>
        <begin position="361"/>
        <end position="375"/>
    </location>
</feature>
<protein>
    <recommendedName>
        <fullName evidence="2">A-kinase anchor protein 7-like phosphoesterase domain-containing protein</fullName>
    </recommendedName>
</protein>
<dbReference type="STRING" id="5098.A0A507QPM5"/>
<feature type="domain" description="A-kinase anchor protein 7-like phosphoesterase" evidence="2">
    <location>
        <begin position="21"/>
        <end position="326"/>
    </location>
</feature>
<feature type="region of interest" description="Disordered" evidence="1">
    <location>
        <begin position="283"/>
        <end position="309"/>
    </location>
</feature>
<feature type="compositionally biased region" description="Basic and acidic residues" evidence="1">
    <location>
        <begin position="151"/>
        <end position="160"/>
    </location>
</feature>
<dbReference type="EMBL" id="VIFY01000180">
    <property type="protein sequence ID" value="TQB68947.1"/>
    <property type="molecule type" value="Genomic_DNA"/>
</dbReference>
<dbReference type="Gene3D" id="3.90.1140.10">
    <property type="entry name" value="Cyclic phosphodiesterase"/>
    <property type="match status" value="1"/>
</dbReference>
<feature type="region of interest" description="Disordered" evidence="1">
    <location>
        <begin position="346"/>
        <end position="375"/>
    </location>
</feature>
<dbReference type="InterPro" id="IPR009210">
    <property type="entry name" value="ASCC1"/>
</dbReference>
<dbReference type="AlphaFoldDB" id="A0A507QPM5"/>
<gene>
    <name evidence="3" type="ORF">MPDQ_002573</name>
</gene>